<evidence type="ECO:0000313" key="2">
    <source>
        <dbReference type="Proteomes" id="UP000237000"/>
    </source>
</evidence>
<accession>A0A2P5EM40</accession>
<dbReference type="InParanoid" id="A0A2P5EM40"/>
<dbReference type="Proteomes" id="UP000237000">
    <property type="component" value="Unassembled WGS sequence"/>
</dbReference>
<dbReference type="EMBL" id="JXTC01000129">
    <property type="protein sequence ID" value="PON86637.1"/>
    <property type="molecule type" value="Genomic_DNA"/>
</dbReference>
<organism evidence="1 2">
    <name type="scientific">Trema orientale</name>
    <name type="common">Charcoal tree</name>
    <name type="synonym">Celtis orientalis</name>
    <dbReference type="NCBI Taxonomy" id="63057"/>
    <lineage>
        <taxon>Eukaryota</taxon>
        <taxon>Viridiplantae</taxon>
        <taxon>Streptophyta</taxon>
        <taxon>Embryophyta</taxon>
        <taxon>Tracheophyta</taxon>
        <taxon>Spermatophyta</taxon>
        <taxon>Magnoliopsida</taxon>
        <taxon>eudicotyledons</taxon>
        <taxon>Gunneridae</taxon>
        <taxon>Pentapetalae</taxon>
        <taxon>rosids</taxon>
        <taxon>fabids</taxon>
        <taxon>Rosales</taxon>
        <taxon>Cannabaceae</taxon>
        <taxon>Trema</taxon>
    </lineage>
</organism>
<protein>
    <submittedName>
        <fullName evidence="1">Uncharacterized protein</fullName>
    </submittedName>
</protein>
<gene>
    <name evidence="1" type="ORF">TorRG33x02_175730</name>
</gene>
<name>A0A2P5EM40_TREOI</name>
<reference evidence="2" key="1">
    <citation type="submission" date="2016-06" db="EMBL/GenBank/DDBJ databases">
        <title>Parallel loss of symbiosis genes in relatives of nitrogen-fixing non-legume Parasponia.</title>
        <authorList>
            <person name="Van Velzen R."/>
            <person name="Holmer R."/>
            <person name="Bu F."/>
            <person name="Rutten L."/>
            <person name="Van Zeijl A."/>
            <person name="Liu W."/>
            <person name="Santuari L."/>
            <person name="Cao Q."/>
            <person name="Sharma T."/>
            <person name="Shen D."/>
            <person name="Roswanjaya Y."/>
            <person name="Wardhani T."/>
            <person name="Kalhor M.S."/>
            <person name="Jansen J."/>
            <person name="Van den Hoogen J."/>
            <person name="Gungor B."/>
            <person name="Hartog M."/>
            <person name="Hontelez J."/>
            <person name="Verver J."/>
            <person name="Yang W.-C."/>
            <person name="Schijlen E."/>
            <person name="Repin R."/>
            <person name="Schilthuizen M."/>
            <person name="Schranz E."/>
            <person name="Heidstra R."/>
            <person name="Miyata K."/>
            <person name="Fedorova E."/>
            <person name="Kohlen W."/>
            <person name="Bisseling T."/>
            <person name="Smit S."/>
            <person name="Geurts R."/>
        </authorList>
    </citation>
    <scope>NUCLEOTIDE SEQUENCE [LARGE SCALE GENOMIC DNA]</scope>
    <source>
        <strain evidence="2">cv. RG33-2</strain>
    </source>
</reference>
<sequence>MAHRIINPLHDVIQRLQRKVIHKFVPLGVKYVEASQKYNAYYQRIRGLGDFLDSPNLYEGVIYFSIPRKKD</sequence>
<dbReference type="AlphaFoldDB" id="A0A2P5EM40"/>
<comment type="caution">
    <text evidence="1">The sequence shown here is derived from an EMBL/GenBank/DDBJ whole genome shotgun (WGS) entry which is preliminary data.</text>
</comment>
<evidence type="ECO:0000313" key="1">
    <source>
        <dbReference type="EMBL" id="PON86637.1"/>
    </source>
</evidence>
<keyword evidence="2" id="KW-1185">Reference proteome</keyword>
<proteinExistence type="predicted"/>